<reference evidence="2" key="1">
    <citation type="submission" date="2016-10" db="EMBL/GenBank/DDBJ databases">
        <authorList>
            <person name="Varghese N."/>
            <person name="Submissions S."/>
        </authorList>
    </citation>
    <scope>NUCLEOTIDE SEQUENCE [LARGE SCALE GENOMIC DNA]</scope>
    <source>
        <strain evidence="2">DSM 22017</strain>
    </source>
</reference>
<dbReference type="OrthoDB" id="161128at2"/>
<dbReference type="AlphaFoldDB" id="A0A1H4S7X9"/>
<dbReference type="EMBL" id="FNRT01000002">
    <property type="protein sequence ID" value="SEC40326.1"/>
    <property type="molecule type" value="Genomic_DNA"/>
</dbReference>
<sequence length="102" mass="11875">MSTTEAELHCEVCNLLTDHELHYTGRLLDSVRCTRCGTHVELSSRALIPAYALDLEQRVVSKPRRMMRRVSRDPAGYLRQLPRAVLRQPGKFLREFRGLLRR</sequence>
<evidence type="ECO:0008006" key="3">
    <source>
        <dbReference type="Google" id="ProtNLM"/>
    </source>
</evidence>
<protein>
    <recommendedName>
        <fullName evidence="3">Bh protein</fullName>
    </recommendedName>
</protein>
<evidence type="ECO:0000313" key="1">
    <source>
        <dbReference type="EMBL" id="SEC40326.1"/>
    </source>
</evidence>
<evidence type="ECO:0000313" key="2">
    <source>
        <dbReference type="Proteomes" id="UP000198742"/>
    </source>
</evidence>
<dbReference type="RefSeq" id="WP_090969162.1">
    <property type="nucleotide sequence ID" value="NZ_FNRT01000002.1"/>
</dbReference>
<proteinExistence type="predicted"/>
<dbReference type="Proteomes" id="UP000198742">
    <property type="component" value="Unassembled WGS sequence"/>
</dbReference>
<gene>
    <name evidence="1" type="ORF">SAMN04489844_2232</name>
</gene>
<organism evidence="1 2">
    <name type="scientific">Nocardioides exalbidus</name>
    <dbReference type="NCBI Taxonomy" id="402596"/>
    <lineage>
        <taxon>Bacteria</taxon>
        <taxon>Bacillati</taxon>
        <taxon>Actinomycetota</taxon>
        <taxon>Actinomycetes</taxon>
        <taxon>Propionibacteriales</taxon>
        <taxon>Nocardioidaceae</taxon>
        <taxon>Nocardioides</taxon>
    </lineage>
</organism>
<dbReference type="STRING" id="402596.SAMN04489844_2232"/>
<accession>A0A1H4S7X9</accession>
<name>A0A1H4S7X9_9ACTN</name>
<keyword evidence="2" id="KW-1185">Reference proteome</keyword>